<feature type="compositionally biased region" description="Basic and acidic residues" evidence="1">
    <location>
        <begin position="83"/>
        <end position="96"/>
    </location>
</feature>
<protein>
    <submittedName>
        <fullName evidence="2">Uncharacterized protein</fullName>
    </submittedName>
</protein>
<evidence type="ECO:0000313" key="2">
    <source>
        <dbReference type="EMBL" id="KAF2664464.1"/>
    </source>
</evidence>
<dbReference type="EMBL" id="MU004242">
    <property type="protein sequence ID" value="KAF2664464.1"/>
    <property type="molecule type" value="Genomic_DNA"/>
</dbReference>
<reference evidence="2" key="1">
    <citation type="journal article" date="2020" name="Stud. Mycol.">
        <title>101 Dothideomycetes genomes: a test case for predicting lifestyles and emergence of pathogens.</title>
        <authorList>
            <person name="Haridas S."/>
            <person name="Albert R."/>
            <person name="Binder M."/>
            <person name="Bloem J."/>
            <person name="Labutti K."/>
            <person name="Salamov A."/>
            <person name="Andreopoulos B."/>
            <person name="Baker S."/>
            <person name="Barry K."/>
            <person name="Bills G."/>
            <person name="Bluhm B."/>
            <person name="Cannon C."/>
            <person name="Castanera R."/>
            <person name="Culley D."/>
            <person name="Daum C."/>
            <person name="Ezra D."/>
            <person name="Gonzalez J."/>
            <person name="Henrissat B."/>
            <person name="Kuo A."/>
            <person name="Liang C."/>
            <person name="Lipzen A."/>
            <person name="Lutzoni F."/>
            <person name="Magnuson J."/>
            <person name="Mondo S."/>
            <person name="Nolan M."/>
            <person name="Ohm R."/>
            <person name="Pangilinan J."/>
            <person name="Park H.-J."/>
            <person name="Ramirez L."/>
            <person name="Alfaro M."/>
            <person name="Sun H."/>
            <person name="Tritt A."/>
            <person name="Yoshinaga Y."/>
            <person name="Zwiers L.-H."/>
            <person name="Turgeon B."/>
            <person name="Goodwin S."/>
            <person name="Spatafora J."/>
            <person name="Crous P."/>
            <person name="Grigoriev I."/>
        </authorList>
    </citation>
    <scope>NUCLEOTIDE SEQUENCE</scope>
    <source>
        <strain evidence="2">CBS 115976</strain>
    </source>
</reference>
<sequence>MERQFSFEPDAPEEVDKPKKNNQEGIILPAPTYASPSPRLNAQQYSNNERMSIDDDDHLPVDVIPSKVSNSPRYYSSSNFNDNKQEKQPLEKDVPGDSRPVYGDDASGIELLSAEEREQQEHEQQRNQEDPPPKYRGRSNWYGPSSWTCCDGWSLMWWSGSFGGWGDYGECCNQCCAGIGEGCGSCCEACGQMADCGACLECCLACCACFEAC</sequence>
<evidence type="ECO:0000256" key="1">
    <source>
        <dbReference type="SAM" id="MobiDB-lite"/>
    </source>
</evidence>
<gene>
    <name evidence="2" type="ORF">BT63DRAFT_429234</name>
</gene>
<dbReference type="AlphaFoldDB" id="A0A6A6U0K8"/>
<accession>A0A6A6U0K8</accession>
<dbReference type="Proteomes" id="UP000799302">
    <property type="component" value="Unassembled WGS sequence"/>
</dbReference>
<feature type="compositionally biased region" description="Polar residues" evidence="1">
    <location>
        <begin position="67"/>
        <end position="82"/>
    </location>
</feature>
<name>A0A6A6U0K8_9PEZI</name>
<keyword evidence="3" id="KW-1185">Reference proteome</keyword>
<feature type="region of interest" description="Disordered" evidence="1">
    <location>
        <begin position="1"/>
        <end position="105"/>
    </location>
</feature>
<organism evidence="2 3">
    <name type="scientific">Microthyrium microscopicum</name>
    <dbReference type="NCBI Taxonomy" id="703497"/>
    <lineage>
        <taxon>Eukaryota</taxon>
        <taxon>Fungi</taxon>
        <taxon>Dikarya</taxon>
        <taxon>Ascomycota</taxon>
        <taxon>Pezizomycotina</taxon>
        <taxon>Dothideomycetes</taxon>
        <taxon>Dothideomycetes incertae sedis</taxon>
        <taxon>Microthyriales</taxon>
        <taxon>Microthyriaceae</taxon>
        <taxon>Microthyrium</taxon>
    </lineage>
</organism>
<feature type="region of interest" description="Disordered" evidence="1">
    <location>
        <begin position="117"/>
        <end position="138"/>
    </location>
</feature>
<proteinExistence type="predicted"/>
<feature type="compositionally biased region" description="Basic and acidic residues" evidence="1">
    <location>
        <begin position="117"/>
        <end position="133"/>
    </location>
</feature>
<feature type="compositionally biased region" description="Polar residues" evidence="1">
    <location>
        <begin position="34"/>
        <end position="50"/>
    </location>
</feature>
<evidence type="ECO:0000313" key="3">
    <source>
        <dbReference type="Proteomes" id="UP000799302"/>
    </source>
</evidence>